<feature type="compositionally biased region" description="Polar residues" evidence="6">
    <location>
        <begin position="619"/>
        <end position="638"/>
    </location>
</feature>
<dbReference type="PANTHER" id="PTHR42877">
    <property type="entry name" value="L-ORNITHINE N(5)-MONOOXYGENASE-RELATED"/>
    <property type="match status" value="1"/>
</dbReference>
<evidence type="ECO:0000313" key="8">
    <source>
        <dbReference type="EMBL" id="GAM38895.1"/>
    </source>
</evidence>
<comment type="cofactor">
    <cofactor evidence="1">
        <name>FAD</name>
        <dbReference type="ChEBI" id="CHEBI:57692"/>
    </cofactor>
</comment>
<dbReference type="EMBL" id="DF933830">
    <property type="protein sequence ID" value="GAM38895.1"/>
    <property type="molecule type" value="Genomic_DNA"/>
</dbReference>
<protein>
    <recommendedName>
        <fullName evidence="7">Xylanolytic transcriptional activator regulatory domain-containing protein</fullName>
    </recommendedName>
</protein>
<reference evidence="9" key="1">
    <citation type="journal article" date="2015" name="Genome Announc.">
        <title>Draft genome sequence of Talaromyces cellulolyticus strain Y-94, a source of lignocellulosic biomass-degrading enzymes.</title>
        <authorList>
            <person name="Fujii T."/>
            <person name="Koike H."/>
            <person name="Sawayama S."/>
            <person name="Yano S."/>
            <person name="Inoue H."/>
        </authorList>
    </citation>
    <scope>NUCLEOTIDE SEQUENCE [LARGE SCALE GENOMIC DNA]</scope>
    <source>
        <strain evidence="9">Y-94</strain>
    </source>
</reference>
<dbReference type="SMART" id="SM00906">
    <property type="entry name" value="Fungal_trans"/>
    <property type="match status" value="1"/>
</dbReference>
<dbReference type="Pfam" id="PF04082">
    <property type="entry name" value="Fungal_trans"/>
    <property type="match status" value="1"/>
</dbReference>
<keyword evidence="9" id="KW-1185">Reference proteome</keyword>
<feature type="region of interest" description="Disordered" evidence="6">
    <location>
        <begin position="592"/>
        <end position="654"/>
    </location>
</feature>
<evidence type="ECO:0000259" key="7">
    <source>
        <dbReference type="SMART" id="SM00906"/>
    </source>
</evidence>
<feature type="region of interest" description="Disordered" evidence="6">
    <location>
        <begin position="703"/>
        <end position="740"/>
    </location>
</feature>
<dbReference type="GO" id="GO:0006351">
    <property type="term" value="P:DNA-templated transcription"/>
    <property type="evidence" value="ECO:0007669"/>
    <property type="project" value="InterPro"/>
</dbReference>
<comment type="caution">
    <text evidence="8">The sequence shown here is derived from an EMBL/GenBank/DDBJ whole genome shotgun (WGS) entry which is preliminary data.</text>
</comment>
<dbReference type="Proteomes" id="UP000053095">
    <property type="component" value="Unassembled WGS sequence"/>
</dbReference>
<dbReference type="GO" id="GO:0008270">
    <property type="term" value="F:zinc ion binding"/>
    <property type="evidence" value="ECO:0007669"/>
    <property type="project" value="InterPro"/>
</dbReference>
<evidence type="ECO:0000256" key="4">
    <source>
        <dbReference type="ARBA" id="ARBA00022827"/>
    </source>
</evidence>
<gene>
    <name evidence="8" type="ORF">TCE0_034f10000</name>
</gene>
<dbReference type="PANTHER" id="PTHR42877:SF10">
    <property type="entry name" value="L-ORNITHINE N(5)-OXYGENASE"/>
    <property type="match status" value="1"/>
</dbReference>
<sequence>MASIRTHSAYDRHGYTYYPVAIIGAGESGIAMGCQLKQQLKFDQFRIFERRSGIGGTWWSNRYPGVACDIPAMLYSFSFAQNPKWTSTFPSGKEIAEYLADVCAKFEIVDKLQFHTEVMELKWLEDEEEWELTITHLVPGAGDWSEAERQEKIAVEGPKSVYLATEKIRAKIAISAVGGLVEPQTIPKDIPGFDTFEGELAHTARWDDDLDVNEKDVVVLGAGASAAQVVSSISSTKYNVKSVTQLLRTAPWVRPDDGDSQPTDEQLQQLSWYFQYIPGFQRAYRSMVFFLVEHEFFLMFSNTSYTKKYRPLEEEKYLCFMKKTAPAKYHDLLTPDYDLGCKRRIIGGEWLRSLHRPKVNLTSRELKSVNARSVTLGAPIYPRTAKTSAESGEVELPADVIILANGYRTNEYLHPIRVIGKDGRSIHEIWEERGGPQAYLGVAMDKFPNFFMIFGPNTVTGHTSVILASENAITYTMKLIKPILKGTVSTWEIKEDAELEWTKKVQNGLKQTPFNNGSCTSWYTNDKGWNSTAYPFSQIDYGLRCMFPEGPESPICSRFSSSSLPLAKKDSVGGADDQIDYRSSNFEDIGELTVPHSQQRCTTRTQSLNQAETTKKMNSESPNPHGNTPQASGVSSNGDAKRKAGPDSGTQTRAKRNRYISIAWEFRAMKDQIDTLQTQVNTLFTSLNELSTFKTSLDSVPFDQYSTEPSHTGPISTSQEQPSPASPPQTRHPRFHGPTSSAFNFGVARVSLRDMGLTSTENPIHDDLAAAAEASSLSTPMTRLAAMHPTKDPIWAITREEAVRLCRVYEEEIGLMYPFFNIEKVISQTNLLYNFLEAATRTGLTQTQLPGLDGLQDDDSLNLKMILATTLVLEGGGQSTLARQLFDTVKPVFYTKTLEPASIKTIQLFSIMAMYYFHTDNELMCYRITGMNARACLELGLHRWDAVIKAFPAESDWAEVTRLFWAIYNLDRRFSFGTGLPFAIPDSDIDPSLPEPDDSRPYSKSMVAYDRLSSKIWYSGVGYEGSTDVNREEIGFLDYQVCQWYKNIPESMKLSIDSPGNDNTSNRGLQRLRVILYLRMNHLRILIYRPVLHSASSIVENQGHARTVVDIARDTIRVLARLNQTSDIYRTQQITFNWFLVAALAVLFLAVCHAPGEFSREVRDEFYLALDLINGFSAHSYISMRLWNSIKGLRKIAEKLGVFGRNTGTDARDPHSSAAVAMAGLAGHPMENMSVYGPTMGTISELGNSPMNGLQISHELTNLFEAVGATNSFGADNLNGFISNDGDLQNSGEGLAGVLSSDAEFSRILSGLI</sequence>
<dbReference type="Pfam" id="PF13450">
    <property type="entry name" value="NAD_binding_8"/>
    <property type="match status" value="1"/>
</dbReference>
<dbReference type="Gene3D" id="3.50.50.60">
    <property type="entry name" value="FAD/NAD(P)-binding domain"/>
    <property type="match status" value="3"/>
</dbReference>
<evidence type="ECO:0000256" key="6">
    <source>
        <dbReference type="SAM" id="MobiDB-lite"/>
    </source>
</evidence>
<dbReference type="InterPro" id="IPR051209">
    <property type="entry name" value="FAD-bind_Monooxygenase_sf"/>
</dbReference>
<dbReference type="SUPFAM" id="SSF51905">
    <property type="entry name" value="FAD/NAD(P)-binding domain"/>
    <property type="match status" value="2"/>
</dbReference>
<name>A0A6V8HEF7_TALPI</name>
<evidence type="ECO:0000256" key="5">
    <source>
        <dbReference type="ARBA" id="ARBA00023242"/>
    </source>
</evidence>
<keyword evidence="4" id="KW-0274">FAD</keyword>
<evidence type="ECO:0000256" key="3">
    <source>
        <dbReference type="ARBA" id="ARBA00022630"/>
    </source>
</evidence>
<proteinExistence type="inferred from homology"/>
<evidence type="ECO:0000313" key="9">
    <source>
        <dbReference type="Proteomes" id="UP000053095"/>
    </source>
</evidence>
<feature type="compositionally biased region" description="Polar residues" evidence="6">
    <location>
        <begin position="595"/>
        <end position="612"/>
    </location>
</feature>
<keyword evidence="5" id="KW-0539">Nucleus</keyword>
<feature type="domain" description="Xylanolytic transcriptional activator regulatory" evidence="7">
    <location>
        <begin position="925"/>
        <end position="1000"/>
    </location>
</feature>
<comment type="similarity">
    <text evidence="2">Belongs to the FAD-binding monooxygenase family.</text>
</comment>
<dbReference type="InterPro" id="IPR036188">
    <property type="entry name" value="FAD/NAD-bd_sf"/>
</dbReference>
<feature type="compositionally biased region" description="Polar residues" evidence="6">
    <location>
        <begin position="703"/>
        <end position="715"/>
    </location>
</feature>
<keyword evidence="3" id="KW-0285">Flavoprotein</keyword>
<dbReference type="InterPro" id="IPR007219">
    <property type="entry name" value="XnlR_reg_dom"/>
</dbReference>
<accession>A0A6V8HEF7</accession>
<dbReference type="GO" id="GO:0003677">
    <property type="term" value="F:DNA binding"/>
    <property type="evidence" value="ECO:0007669"/>
    <property type="project" value="InterPro"/>
</dbReference>
<organism evidence="8 9">
    <name type="scientific">Talaromyces pinophilus</name>
    <name type="common">Penicillium pinophilum</name>
    <dbReference type="NCBI Taxonomy" id="128442"/>
    <lineage>
        <taxon>Eukaryota</taxon>
        <taxon>Fungi</taxon>
        <taxon>Dikarya</taxon>
        <taxon>Ascomycota</taxon>
        <taxon>Pezizomycotina</taxon>
        <taxon>Eurotiomycetes</taxon>
        <taxon>Eurotiomycetidae</taxon>
        <taxon>Eurotiales</taxon>
        <taxon>Trichocomaceae</taxon>
        <taxon>Talaromyces</taxon>
        <taxon>Talaromyces sect. Talaromyces</taxon>
    </lineage>
</organism>
<dbReference type="CDD" id="cd12148">
    <property type="entry name" value="fungal_TF_MHR"/>
    <property type="match status" value="1"/>
</dbReference>
<evidence type="ECO:0000256" key="1">
    <source>
        <dbReference type="ARBA" id="ARBA00001974"/>
    </source>
</evidence>
<evidence type="ECO:0000256" key="2">
    <source>
        <dbReference type="ARBA" id="ARBA00010139"/>
    </source>
</evidence>